<feature type="domain" description="Nitroreductase" evidence="4">
    <location>
        <begin position="11"/>
        <end position="195"/>
    </location>
</feature>
<protein>
    <submittedName>
        <fullName evidence="5">Major NAD(P)H-flavin oxidoreductase</fullName>
        <ecNumber evidence="5">1.6.99.-</ecNumber>
    </submittedName>
</protein>
<keyword evidence="2" id="KW-0521">NADP</keyword>
<dbReference type="CDD" id="cd02149">
    <property type="entry name" value="NfsB-like"/>
    <property type="match status" value="1"/>
</dbReference>
<dbReference type="EC" id="1.6.99.-" evidence="5"/>
<dbReference type="Gene3D" id="3.40.109.10">
    <property type="entry name" value="NADH Oxidase"/>
    <property type="match status" value="1"/>
</dbReference>
<evidence type="ECO:0000313" key="5">
    <source>
        <dbReference type="EMBL" id="SMA50624.1"/>
    </source>
</evidence>
<dbReference type="PANTHER" id="PTHR43673:SF10">
    <property type="entry name" value="NADH DEHYDROGENASE_NAD(P)H NITROREDUCTASE XCC3605-RELATED"/>
    <property type="match status" value="1"/>
</dbReference>
<evidence type="ECO:0000256" key="2">
    <source>
        <dbReference type="ARBA" id="ARBA00022857"/>
    </source>
</evidence>
<keyword evidence="6" id="KW-1185">Reference proteome</keyword>
<sequence>MPKQIITDLNTRYTTKKYDANKRISDDDLAIIKEALRLSPSSINSQPWKFIIVASDEAKQRLHDTYANKHQFNQPHAKEASHTLLLAYNPYYTKEDHYRKVVDAEVSSGHLPSEMYDDFYNGAYTFAEANTDESGFNGHWTKAQVYIALGNIMHTLARLGIHSTPMEGVDPEMIAEQFKDELGGYVCEVALAMGYPLESEDYNYGKPKARLALEEVVTVI</sequence>
<dbReference type="GO" id="GO:0016491">
    <property type="term" value="F:oxidoreductase activity"/>
    <property type="evidence" value="ECO:0007669"/>
    <property type="project" value="UniProtKB-KW"/>
</dbReference>
<comment type="similarity">
    <text evidence="1">Belongs to the nitroreductase family.</text>
</comment>
<organism evidence="5 6">
    <name type="scientific">Parendozoicomonas haliclonae</name>
    <dbReference type="NCBI Taxonomy" id="1960125"/>
    <lineage>
        <taxon>Bacteria</taxon>
        <taxon>Pseudomonadati</taxon>
        <taxon>Pseudomonadota</taxon>
        <taxon>Gammaproteobacteria</taxon>
        <taxon>Oceanospirillales</taxon>
        <taxon>Endozoicomonadaceae</taxon>
        <taxon>Parendozoicomonas</taxon>
    </lineage>
</organism>
<dbReference type="InterPro" id="IPR033878">
    <property type="entry name" value="NfsB-like"/>
</dbReference>
<dbReference type="RefSeq" id="WP_087113064.1">
    <property type="nucleotide sequence ID" value="NZ_CBCSCN010000017.1"/>
</dbReference>
<dbReference type="AlphaFoldDB" id="A0A1X7AQN6"/>
<reference evidence="5 6" key="1">
    <citation type="submission" date="2017-03" db="EMBL/GenBank/DDBJ databases">
        <authorList>
            <person name="Afonso C.L."/>
            <person name="Miller P.J."/>
            <person name="Scott M.A."/>
            <person name="Spackman E."/>
            <person name="Goraichik I."/>
            <person name="Dimitrov K.M."/>
            <person name="Suarez D.L."/>
            <person name="Swayne D.E."/>
        </authorList>
    </citation>
    <scope>NUCLEOTIDE SEQUENCE [LARGE SCALE GENOMIC DNA]</scope>
    <source>
        <strain evidence="5">SB41UT1</strain>
    </source>
</reference>
<accession>A0A1X7AQN6</accession>
<dbReference type="PANTHER" id="PTHR43673">
    <property type="entry name" value="NAD(P)H NITROREDUCTASE YDGI-RELATED"/>
    <property type="match status" value="1"/>
</dbReference>
<keyword evidence="3 5" id="KW-0560">Oxidoreductase</keyword>
<gene>
    <name evidence="5" type="ORF">EHSB41UT_04441</name>
</gene>
<dbReference type="EMBL" id="FWPT01000014">
    <property type="protein sequence ID" value="SMA50624.1"/>
    <property type="molecule type" value="Genomic_DNA"/>
</dbReference>
<dbReference type="Pfam" id="PF00881">
    <property type="entry name" value="Nitroreductase"/>
    <property type="match status" value="1"/>
</dbReference>
<dbReference type="OrthoDB" id="9809288at2"/>
<name>A0A1X7AQN6_9GAMM</name>
<evidence type="ECO:0000256" key="1">
    <source>
        <dbReference type="ARBA" id="ARBA00007118"/>
    </source>
</evidence>
<dbReference type="Proteomes" id="UP000196573">
    <property type="component" value="Unassembled WGS sequence"/>
</dbReference>
<evidence type="ECO:0000313" key="6">
    <source>
        <dbReference type="Proteomes" id="UP000196573"/>
    </source>
</evidence>
<dbReference type="SUPFAM" id="SSF55469">
    <property type="entry name" value="FMN-dependent nitroreductase-like"/>
    <property type="match status" value="1"/>
</dbReference>
<evidence type="ECO:0000259" key="4">
    <source>
        <dbReference type="Pfam" id="PF00881"/>
    </source>
</evidence>
<proteinExistence type="inferred from homology"/>
<dbReference type="InterPro" id="IPR000415">
    <property type="entry name" value="Nitroreductase-like"/>
</dbReference>
<dbReference type="InterPro" id="IPR029479">
    <property type="entry name" value="Nitroreductase"/>
</dbReference>
<evidence type="ECO:0000256" key="3">
    <source>
        <dbReference type="ARBA" id="ARBA00023002"/>
    </source>
</evidence>